<proteinExistence type="predicted"/>
<protein>
    <submittedName>
        <fullName evidence="2">Uncharacterized protein</fullName>
    </submittedName>
</protein>
<keyword evidence="3" id="KW-1185">Reference proteome</keyword>
<feature type="compositionally biased region" description="Basic and acidic residues" evidence="1">
    <location>
        <begin position="125"/>
        <end position="135"/>
    </location>
</feature>
<organism evidence="2 3">
    <name type="scientific">Desmophyllum pertusum</name>
    <dbReference type="NCBI Taxonomy" id="174260"/>
    <lineage>
        <taxon>Eukaryota</taxon>
        <taxon>Metazoa</taxon>
        <taxon>Cnidaria</taxon>
        <taxon>Anthozoa</taxon>
        <taxon>Hexacorallia</taxon>
        <taxon>Scleractinia</taxon>
        <taxon>Caryophylliina</taxon>
        <taxon>Caryophylliidae</taxon>
        <taxon>Desmophyllum</taxon>
    </lineage>
</organism>
<evidence type="ECO:0000256" key="1">
    <source>
        <dbReference type="SAM" id="MobiDB-lite"/>
    </source>
</evidence>
<dbReference type="EMBL" id="MU826363">
    <property type="protein sequence ID" value="KAJ7378703.1"/>
    <property type="molecule type" value="Genomic_DNA"/>
</dbReference>
<feature type="region of interest" description="Disordered" evidence="1">
    <location>
        <begin position="124"/>
        <end position="157"/>
    </location>
</feature>
<gene>
    <name evidence="2" type="ORF">OS493_021285</name>
</gene>
<sequence>MGICNSVSCSDSKIEKVEKIENKEESSWQVQLESDQDTGSAVAVSSSLEVLGIESNDQTLSDTSPFLPEDCDVTQPQDVEEDFCLEIRGKSCMPRNMKITGLGQQGDVLSRGLAQVENTACSSLRNDDQLQREEFPGSSGLHSTPNISLPPPRPSPWQQVYSKVLKKRKQLAEENLKKKTTAHAQSKKENFQP</sequence>
<accession>A0A9X0CY62</accession>
<reference evidence="2" key="1">
    <citation type="submission" date="2023-01" db="EMBL/GenBank/DDBJ databases">
        <title>Genome assembly of the deep-sea coral Lophelia pertusa.</title>
        <authorList>
            <person name="Herrera S."/>
            <person name="Cordes E."/>
        </authorList>
    </citation>
    <scope>NUCLEOTIDE SEQUENCE</scope>
    <source>
        <strain evidence="2">USNM1676648</strain>
        <tissue evidence="2">Polyp</tissue>
    </source>
</reference>
<evidence type="ECO:0000313" key="3">
    <source>
        <dbReference type="Proteomes" id="UP001163046"/>
    </source>
</evidence>
<evidence type="ECO:0000313" key="2">
    <source>
        <dbReference type="EMBL" id="KAJ7378703.1"/>
    </source>
</evidence>
<dbReference type="Proteomes" id="UP001163046">
    <property type="component" value="Unassembled WGS sequence"/>
</dbReference>
<feature type="region of interest" description="Disordered" evidence="1">
    <location>
        <begin position="174"/>
        <end position="193"/>
    </location>
</feature>
<name>A0A9X0CY62_9CNID</name>
<comment type="caution">
    <text evidence="2">The sequence shown here is derived from an EMBL/GenBank/DDBJ whole genome shotgun (WGS) entry which is preliminary data.</text>
</comment>
<dbReference type="AlphaFoldDB" id="A0A9X0CY62"/>